<evidence type="ECO:0000256" key="8">
    <source>
        <dbReference type="ARBA" id="ARBA00023180"/>
    </source>
</evidence>
<evidence type="ECO:0000256" key="7">
    <source>
        <dbReference type="ARBA" id="ARBA00023157"/>
    </source>
</evidence>
<evidence type="ECO:0000259" key="13">
    <source>
        <dbReference type="PROSITE" id="PS50026"/>
    </source>
</evidence>
<dbReference type="PROSITE" id="PS50068">
    <property type="entry name" value="LDLRA_2"/>
    <property type="match status" value="1"/>
</dbReference>
<dbReference type="SMART" id="SM00181">
    <property type="entry name" value="EGF"/>
    <property type="match status" value="2"/>
</dbReference>
<keyword evidence="3" id="KW-0812">Transmembrane</keyword>
<dbReference type="SUPFAM" id="SSF57196">
    <property type="entry name" value="EGF/Laminin"/>
    <property type="match status" value="2"/>
</dbReference>
<feature type="domain" description="Sushi" evidence="14">
    <location>
        <begin position="276"/>
        <end position="333"/>
    </location>
</feature>
<dbReference type="PANTHER" id="PTHR19325">
    <property type="entry name" value="COMPLEMENT COMPONENT-RELATED SUSHI DOMAIN-CONTAINING"/>
    <property type="match status" value="1"/>
</dbReference>
<keyword evidence="2 11" id="KW-0768">Sushi</keyword>
<dbReference type="InterPro" id="IPR035914">
    <property type="entry name" value="Sperma_CUB_dom_sf"/>
</dbReference>
<name>A0A812C6K9_ACAPH</name>
<dbReference type="InterPro" id="IPR000152">
    <property type="entry name" value="EGF-type_Asp/Asn_hydroxyl_site"/>
</dbReference>
<dbReference type="PANTHER" id="PTHR19325:SF575">
    <property type="entry name" value="LOCOMOTION-RELATED PROTEIN HIKARU GENKI"/>
    <property type="match status" value="1"/>
</dbReference>
<evidence type="ECO:0000256" key="10">
    <source>
        <dbReference type="PROSITE-ProRule" id="PRU00124"/>
    </source>
</evidence>
<evidence type="ECO:0000256" key="6">
    <source>
        <dbReference type="ARBA" id="ARBA00022989"/>
    </source>
</evidence>
<evidence type="ECO:0000256" key="9">
    <source>
        <dbReference type="PROSITE-ProRule" id="PRU00076"/>
    </source>
</evidence>
<feature type="disulfide bond" evidence="10">
    <location>
        <begin position="52"/>
        <end position="70"/>
    </location>
</feature>
<evidence type="ECO:0000313" key="16">
    <source>
        <dbReference type="Proteomes" id="UP000597762"/>
    </source>
</evidence>
<dbReference type="Pfam" id="PF00431">
    <property type="entry name" value="CUB"/>
    <property type="match status" value="2"/>
</dbReference>
<dbReference type="InterPro" id="IPR002172">
    <property type="entry name" value="LDrepeatLR_classA_rpt"/>
</dbReference>
<gene>
    <name evidence="15" type="ORF">SPHA_29247</name>
</gene>
<dbReference type="FunFam" id="2.10.25.10:FF:000005">
    <property type="entry name" value="Fibrillin 2"/>
    <property type="match status" value="1"/>
</dbReference>
<feature type="domain" description="CUB" evidence="12">
    <location>
        <begin position="83"/>
        <end position="187"/>
    </location>
</feature>
<dbReference type="Proteomes" id="UP000597762">
    <property type="component" value="Unassembled WGS sequence"/>
</dbReference>
<keyword evidence="6" id="KW-1133">Transmembrane helix</keyword>
<dbReference type="PROSITE" id="PS01180">
    <property type="entry name" value="CUB"/>
    <property type="match status" value="2"/>
</dbReference>
<evidence type="ECO:0000256" key="4">
    <source>
        <dbReference type="ARBA" id="ARBA00022729"/>
    </source>
</evidence>
<keyword evidence="4" id="KW-0732">Signal</keyword>
<keyword evidence="16" id="KW-1185">Reference proteome</keyword>
<evidence type="ECO:0000256" key="1">
    <source>
        <dbReference type="ARBA" id="ARBA00022536"/>
    </source>
</evidence>
<keyword evidence="8" id="KW-0325">Glycoprotein</keyword>
<dbReference type="GO" id="GO:0005509">
    <property type="term" value="F:calcium ion binding"/>
    <property type="evidence" value="ECO:0007669"/>
    <property type="project" value="InterPro"/>
</dbReference>
<keyword evidence="1 9" id="KW-0245">EGF-like domain</keyword>
<feature type="domain" description="Sushi" evidence="14">
    <location>
        <begin position="525"/>
        <end position="584"/>
    </location>
</feature>
<dbReference type="SMART" id="SM00179">
    <property type="entry name" value="EGF_CA"/>
    <property type="match status" value="2"/>
</dbReference>
<dbReference type="PROSITE" id="PS01187">
    <property type="entry name" value="EGF_CA"/>
    <property type="match status" value="1"/>
</dbReference>
<evidence type="ECO:0000313" key="15">
    <source>
        <dbReference type="EMBL" id="CAE1254909.1"/>
    </source>
</evidence>
<evidence type="ECO:0000256" key="3">
    <source>
        <dbReference type="ARBA" id="ARBA00022692"/>
    </source>
</evidence>
<dbReference type="InterPro" id="IPR000859">
    <property type="entry name" value="CUB_dom"/>
</dbReference>
<keyword evidence="6" id="KW-0472">Membrane</keyword>
<dbReference type="Gene3D" id="4.10.400.10">
    <property type="entry name" value="Low-density Lipoprotein Receptor"/>
    <property type="match status" value="1"/>
</dbReference>
<dbReference type="Gene3D" id="2.10.70.10">
    <property type="entry name" value="Complement Module, domain 1"/>
    <property type="match status" value="4"/>
</dbReference>
<dbReference type="Gene3D" id="2.10.25.10">
    <property type="entry name" value="Laminin"/>
    <property type="match status" value="2"/>
</dbReference>
<dbReference type="PROSITE" id="PS01209">
    <property type="entry name" value="LDLRA_1"/>
    <property type="match status" value="1"/>
</dbReference>
<dbReference type="InterPro" id="IPR050350">
    <property type="entry name" value="Compl-Cell_Adhes-Reg"/>
</dbReference>
<organism evidence="15 16">
    <name type="scientific">Acanthosepion pharaonis</name>
    <name type="common">Pharaoh cuttlefish</name>
    <name type="synonym">Sepia pharaonis</name>
    <dbReference type="NCBI Taxonomy" id="158019"/>
    <lineage>
        <taxon>Eukaryota</taxon>
        <taxon>Metazoa</taxon>
        <taxon>Spiralia</taxon>
        <taxon>Lophotrochozoa</taxon>
        <taxon>Mollusca</taxon>
        <taxon>Cephalopoda</taxon>
        <taxon>Coleoidea</taxon>
        <taxon>Decapodiformes</taxon>
        <taxon>Sepiida</taxon>
        <taxon>Sepiina</taxon>
        <taxon>Sepiidae</taxon>
        <taxon>Acanthosepion</taxon>
    </lineage>
</organism>
<dbReference type="InterPro" id="IPR000742">
    <property type="entry name" value="EGF"/>
</dbReference>
<dbReference type="PROSITE" id="PS01186">
    <property type="entry name" value="EGF_2"/>
    <property type="match status" value="1"/>
</dbReference>
<evidence type="ECO:0000259" key="14">
    <source>
        <dbReference type="PROSITE" id="PS50923"/>
    </source>
</evidence>
<proteinExistence type="predicted"/>
<dbReference type="InterPro" id="IPR000436">
    <property type="entry name" value="Sushi_SCR_CCP_dom"/>
</dbReference>
<dbReference type="Pfam" id="PF07645">
    <property type="entry name" value="EGF_CA"/>
    <property type="match status" value="1"/>
</dbReference>
<dbReference type="SMART" id="SM00192">
    <property type="entry name" value="LDLa"/>
    <property type="match status" value="1"/>
</dbReference>
<feature type="disulfide bond" evidence="10">
    <location>
        <begin position="45"/>
        <end position="57"/>
    </location>
</feature>
<feature type="disulfide bond" evidence="10">
    <location>
        <begin position="64"/>
        <end position="79"/>
    </location>
</feature>
<keyword evidence="5" id="KW-0677">Repeat</keyword>
<dbReference type="PROSITE" id="PS50923">
    <property type="entry name" value="SUSHI"/>
    <property type="match status" value="3"/>
</dbReference>
<dbReference type="InterPro" id="IPR049883">
    <property type="entry name" value="NOTCH1_EGF-like"/>
</dbReference>
<dbReference type="PROSITE" id="PS00010">
    <property type="entry name" value="ASX_HYDROXYL"/>
    <property type="match status" value="2"/>
</dbReference>
<dbReference type="Gene3D" id="2.60.120.290">
    <property type="entry name" value="Spermadhesin, CUB domain"/>
    <property type="match status" value="2"/>
</dbReference>
<dbReference type="Pfam" id="PF00057">
    <property type="entry name" value="Ldl_recept_a"/>
    <property type="match status" value="1"/>
</dbReference>
<dbReference type="CDD" id="cd00033">
    <property type="entry name" value="CCP"/>
    <property type="match status" value="3"/>
</dbReference>
<dbReference type="SUPFAM" id="SSF57535">
    <property type="entry name" value="Complement control module/SCR domain"/>
    <property type="match status" value="5"/>
</dbReference>
<dbReference type="SUPFAM" id="SSF49854">
    <property type="entry name" value="Spermadhesin, CUB domain"/>
    <property type="match status" value="2"/>
</dbReference>
<dbReference type="PROSITE" id="PS50026">
    <property type="entry name" value="EGF_3"/>
    <property type="match status" value="1"/>
</dbReference>
<evidence type="ECO:0000256" key="11">
    <source>
        <dbReference type="PROSITE-ProRule" id="PRU00302"/>
    </source>
</evidence>
<evidence type="ECO:0000256" key="5">
    <source>
        <dbReference type="ARBA" id="ARBA00022737"/>
    </source>
</evidence>
<reference evidence="15" key="1">
    <citation type="submission" date="2021-01" db="EMBL/GenBank/DDBJ databases">
        <authorList>
            <person name="Li R."/>
            <person name="Bekaert M."/>
        </authorList>
    </citation>
    <scope>NUCLEOTIDE SEQUENCE</scope>
    <source>
        <strain evidence="15">Farmed</strain>
    </source>
</reference>
<dbReference type="SMART" id="SM00032">
    <property type="entry name" value="CCP"/>
    <property type="match status" value="5"/>
</dbReference>
<feature type="domain" description="EGF-like" evidence="13">
    <location>
        <begin position="421"/>
        <end position="459"/>
    </location>
</feature>
<dbReference type="OrthoDB" id="6122227at2759"/>
<dbReference type="EMBL" id="CAHIKZ030001161">
    <property type="protein sequence ID" value="CAE1254909.1"/>
    <property type="molecule type" value="Genomic_DNA"/>
</dbReference>
<dbReference type="CDD" id="cd00041">
    <property type="entry name" value="CUB"/>
    <property type="match status" value="2"/>
</dbReference>
<evidence type="ECO:0000256" key="2">
    <source>
        <dbReference type="ARBA" id="ARBA00022659"/>
    </source>
</evidence>
<accession>A0A812C6K9</accession>
<dbReference type="InterPro" id="IPR001881">
    <property type="entry name" value="EGF-like_Ca-bd_dom"/>
</dbReference>
<dbReference type="InterPro" id="IPR035976">
    <property type="entry name" value="Sushi/SCR/CCP_sf"/>
</dbReference>
<dbReference type="AlphaFoldDB" id="A0A812C6K9"/>
<dbReference type="InterPro" id="IPR036055">
    <property type="entry name" value="LDL_receptor-like_sf"/>
</dbReference>
<protein>
    <submittedName>
        <fullName evidence="15">Uncharacterized protein</fullName>
    </submittedName>
</protein>
<dbReference type="InterPro" id="IPR018097">
    <property type="entry name" value="EGF_Ca-bd_CS"/>
</dbReference>
<feature type="domain" description="CUB" evidence="12">
    <location>
        <begin position="188"/>
        <end position="276"/>
    </location>
</feature>
<dbReference type="SUPFAM" id="SSF57424">
    <property type="entry name" value="LDL receptor-like module"/>
    <property type="match status" value="1"/>
</dbReference>
<dbReference type="CDD" id="cd00054">
    <property type="entry name" value="EGF_CA"/>
    <property type="match status" value="1"/>
</dbReference>
<sequence>MFYGIWELNQPDRTKGQCVAIGHNAKLSFKPCKSLGAVACQAPACLKGYFRCANGKCLHRDWICDDQNDCGDRSDEQNCDKKCRYYLKQDIGRIHGTVEQYTSNVDCIWTIQVQLGTKIKLMFKSIQLEDSADYLEIYSGGSTLKDSTLIGRLTGKQQDVTIYSENNLVIIRLYSDHRGFGIQFIEGCEVQIESPFSNITSPGYNFLIPSKSRYPNDIHCRWKLTTKKPDDPPIHIFFIDFSLEDADFVQVTDGTSILGRYTGHHVPPMSTSVNAISCGSPPALANGFVLASSDGVSYKSHVIYRCENGFNLHGSNTICQADGRWSQIPTCTSFRLTGDKSIVCNASSLWSSPPPRCEPRKCTRPTIVNAEIISSSVIYYSHSINVSCNPGYFLRGTQFKYHQQLTCNEDGNFGTLPHCDDENECLKIPCNLNQMCVNTIGSYKCECNNGFKKEGGDCVDINECATNNAGCHHVCINTQGSYYCACTDGYWLYSQNFTDLVKIPNLKSPILRNNGYIPKHDCIKVMCPAPAVHVNSILMTSAKHFYYGSVADYECEIGYKIVGRNRLTCLSSGQWDHETPSCELEHCSNMKTVLSGRENLHSIEPSTDTVPFGSKVTISCNHSYSYGLIKKILFCSFDHKKMTYRLQGDAPECPVIDCGIPALKPSIIMPSNLTTSQKTKFLFVCKTGYVRKGVSPKNDTFVRCNADGIWEFDQIIYRNINATFVAEDFSGNKETCTIEIKTREFLPVNISCPYYIEKYVSTFGESIELTSLVTAENSVRTVVTPEKIAPMLHDINRNFHIFAEASGKTGASVNCTFYVHVRRMYFSFI</sequence>
<keyword evidence="7 11" id="KW-1015">Disulfide bond</keyword>
<dbReference type="InterPro" id="IPR024730">
    <property type="entry name" value="MSP1_EGF_1"/>
</dbReference>
<evidence type="ECO:0000259" key="12">
    <source>
        <dbReference type="PROSITE" id="PS01180"/>
    </source>
</evidence>
<comment type="caution">
    <text evidence="9">Lacks conserved residue(s) required for the propagation of feature annotation.</text>
</comment>
<dbReference type="SMART" id="SM00042">
    <property type="entry name" value="CUB"/>
    <property type="match status" value="2"/>
</dbReference>
<feature type="domain" description="Sushi" evidence="14">
    <location>
        <begin position="360"/>
        <end position="421"/>
    </location>
</feature>
<dbReference type="CDD" id="cd00112">
    <property type="entry name" value="LDLa"/>
    <property type="match status" value="1"/>
</dbReference>
<feature type="disulfide bond" evidence="11">
    <location>
        <begin position="555"/>
        <end position="582"/>
    </location>
</feature>
<dbReference type="Pfam" id="PF12946">
    <property type="entry name" value="EGF_MSP1_1"/>
    <property type="match status" value="1"/>
</dbReference>
<comment type="caution">
    <text evidence="15">The sequence shown here is derived from an EMBL/GenBank/DDBJ whole genome shotgun (WGS) entry which is preliminary data.</text>
</comment>
<dbReference type="Pfam" id="PF00084">
    <property type="entry name" value="Sushi"/>
    <property type="match status" value="3"/>
</dbReference>
<dbReference type="InterPro" id="IPR023415">
    <property type="entry name" value="LDLR_class-A_CS"/>
</dbReference>